<comment type="caution">
    <text evidence="2">The sequence shown here is derived from an EMBL/GenBank/DDBJ whole genome shotgun (WGS) entry which is preliminary data.</text>
</comment>
<dbReference type="SUPFAM" id="SSF55729">
    <property type="entry name" value="Acyl-CoA N-acyltransferases (Nat)"/>
    <property type="match status" value="1"/>
</dbReference>
<dbReference type="CDD" id="cd04301">
    <property type="entry name" value="NAT_SF"/>
    <property type="match status" value="1"/>
</dbReference>
<feature type="domain" description="N-acetyltransferase" evidence="1">
    <location>
        <begin position="18"/>
        <end position="170"/>
    </location>
</feature>
<sequence>MPENWLNQKSFKFIPKSVLFKAISNKDMAFLSELYRSTRWQEVLQAPWNDEQRIEFLDQQFTAQHEHYNSHYPKAEKLLILKETKPIGRIYIDRDESSICLIDVALLTQHRGSGLGTKLLKELLIEAQATKKKIVIHVENFNPAYQWYLKHGFQQVEDKGVYQYMEWYPKSANKNQSG</sequence>
<evidence type="ECO:0000259" key="1">
    <source>
        <dbReference type="PROSITE" id="PS51186"/>
    </source>
</evidence>
<evidence type="ECO:0000313" key="3">
    <source>
        <dbReference type="Proteomes" id="UP000605253"/>
    </source>
</evidence>
<dbReference type="Pfam" id="PF13508">
    <property type="entry name" value="Acetyltransf_7"/>
    <property type="match status" value="1"/>
</dbReference>
<reference evidence="2" key="1">
    <citation type="journal article" date="2014" name="Int. J. Syst. Evol. Microbiol.">
        <title>Complete genome sequence of Corynebacterium casei LMG S-19264T (=DSM 44701T), isolated from a smear-ripened cheese.</title>
        <authorList>
            <consortium name="US DOE Joint Genome Institute (JGI-PGF)"/>
            <person name="Walter F."/>
            <person name="Albersmeier A."/>
            <person name="Kalinowski J."/>
            <person name="Ruckert C."/>
        </authorList>
    </citation>
    <scope>NUCLEOTIDE SEQUENCE</scope>
    <source>
        <strain evidence="2">CGMCC 1.12181</strain>
    </source>
</reference>
<name>A0A917FKE1_9GAMM</name>
<reference evidence="2" key="2">
    <citation type="submission" date="2020-09" db="EMBL/GenBank/DDBJ databases">
        <authorList>
            <person name="Sun Q."/>
            <person name="Zhou Y."/>
        </authorList>
    </citation>
    <scope>NUCLEOTIDE SEQUENCE</scope>
    <source>
        <strain evidence="2">CGMCC 1.12181</strain>
    </source>
</reference>
<dbReference type="EMBL" id="BMEO01000002">
    <property type="protein sequence ID" value="GGF86436.1"/>
    <property type="molecule type" value="Genomic_DNA"/>
</dbReference>
<proteinExistence type="predicted"/>
<dbReference type="InterPro" id="IPR016181">
    <property type="entry name" value="Acyl_CoA_acyltransferase"/>
</dbReference>
<evidence type="ECO:0000313" key="2">
    <source>
        <dbReference type="EMBL" id="GGF86436.1"/>
    </source>
</evidence>
<dbReference type="InterPro" id="IPR000182">
    <property type="entry name" value="GNAT_dom"/>
</dbReference>
<gene>
    <name evidence="2" type="ORF">GCM10011365_04280</name>
</gene>
<organism evidence="2 3">
    <name type="scientific">Marinicella pacifica</name>
    <dbReference type="NCBI Taxonomy" id="1171543"/>
    <lineage>
        <taxon>Bacteria</taxon>
        <taxon>Pseudomonadati</taxon>
        <taxon>Pseudomonadota</taxon>
        <taxon>Gammaproteobacteria</taxon>
        <taxon>Lysobacterales</taxon>
        <taxon>Marinicellaceae</taxon>
        <taxon>Marinicella</taxon>
    </lineage>
</organism>
<dbReference type="PROSITE" id="PS51186">
    <property type="entry name" value="GNAT"/>
    <property type="match status" value="1"/>
</dbReference>
<dbReference type="GO" id="GO:0016747">
    <property type="term" value="F:acyltransferase activity, transferring groups other than amino-acyl groups"/>
    <property type="evidence" value="ECO:0007669"/>
    <property type="project" value="InterPro"/>
</dbReference>
<dbReference type="AlphaFoldDB" id="A0A917FKE1"/>
<dbReference type="Gene3D" id="3.40.630.30">
    <property type="match status" value="1"/>
</dbReference>
<dbReference type="Proteomes" id="UP000605253">
    <property type="component" value="Unassembled WGS sequence"/>
</dbReference>
<dbReference type="RefSeq" id="WP_188364034.1">
    <property type="nucleotide sequence ID" value="NZ_BAABJF010000032.1"/>
</dbReference>
<accession>A0A917FKE1</accession>
<protein>
    <submittedName>
        <fullName evidence="2">N-acetyltransferase GCN5</fullName>
    </submittedName>
</protein>
<keyword evidence="3" id="KW-1185">Reference proteome</keyword>